<keyword evidence="11" id="KW-1133">Transmembrane helix</keyword>
<dbReference type="Pfam" id="PF17203">
    <property type="entry name" value="sCache_3_2"/>
    <property type="match status" value="1"/>
</dbReference>
<keyword evidence="10" id="KW-0067">ATP-binding</keyword>
<dbReference type="Gene3D" id="1.10.287.130">
    <property type="match status" value="1"/>
</dbReference>
<proteinExistence type="predicted"/>
<evidence type="ECO:0000256" key="6">
    <source>
        <dbReference type="ARBA" id="ARBA00022679"/>
    </source>
</evidence>
<protein>
    <recommendedName>
        <fullName evidence="14">Sensor-like histidine kinase SenX3</fullName>
        <ecNumber evidence="3">2.7.13.3</ecNumber>
    </recommendedName>
</protein>
<dbReference type="RefSeq" id="WP_345449669.1">
    <property type="nucleotide sequence ID" value="NZ_BAABKK010000015.1"/>
</dbReference>
<evidence type="ECO:0000259" key="16">
    <source>
        <dbReference type="PROSITE" id="PS50109"/>
    </source>
</evidence>
<dbReference type="EC" id="2.7.13.3" evidence="3"/>
<dbReference type="PRINTS" id="PR00344">
    <property type="entry name" value="BCTRLSENSOR"/>
</dbReference>
<dbReference type="Pfam" id="PF02518">
    <property type="entry name" value="HATPase_c"/>
    <property type="match status" value="1"/>
</dbReference>
<dbReference type="InterPro" id="IPR004358">
    <property type="entry name" value="Sig_transdc_His_kin-like_C"/>
</dbReference>
<dbReference type="InterPro" id="IPR033463">
    <property type="entry name" value="sCache_3"/>
</dbReference>
<dbReference type="CDD" id="cd00130">
    <property type="entry name" value="PAS"/>
    <property type="match status" value="1"/>
</dbReference>
<dbReference type="Gene3D" id="3.30.565.10">
    <property type="entry name" value="Histidine kinase-like ATPase, C-terminal domain"/>
    <property type="match status" value="1"/>
</dbReference>
<evidence type="ECO:0000256" key="4">
    <source>
        <dbReference type="ARBA" id="ARBA00022475"/>
    </source>
</evidence>
<dbReference type="EMBL" id="BAABKK010000015">
    <property type="protein sequence ID" value="GAA5195222.1"/>
    <property type="molecule type" value="Genomic_DNA"/>
</dbReference>
<evidence type="ECO:0000256" key="8">
    <source>
        <dbReference type="ARBA" id="ARBA00022741"/>
    </source>
</evidence>
<dbReference type="PANTHER" id="PTHR42878">
    <property type="entry name" value="TWO-COMPONENT HISTIDINE KINASE"/>
    <property type="match status" value="1"/>
</dbReference>
<accession>A0ABP9SG83</accession>
<keyword evidence="8" id="KW-0547">Nucleotide-binding</keyword>
<feature type="compositionally biased region" description="Basic and acidic residues" evidence="15">
    <location>
        <begin position="596"/>
        <end position="605"/>
    </location>
</feature>
<evidence type="ECO:0000256" key="12">
    <source>
        <dbReference type="ARBA" id="ARBA00023012"/>
    </source>
</evidence>
<keyword evidence="12" id="KW-0902">Two-component regulatory system</keyword>
<dbReference type="SUPFAM" id="SSF55785">
    <property type="entry name" value="PYP-like sensor domain (PAS domain)"/>
    <property type="match status" value="1"/>
</dbReference>
<dbReference type="InterPro" id="IPR029151">
    <property type="entry name" value="Sensor-like_sf"/>
</dbReference>
<dbReference type="SMART" id="SM00387">
    <property type="entry name" value="HATPase_c"/>
    <property type="match status" value="1"/>
</dbReference>
<evidence type="ECO:0000256" key="15">
    <source>
        <dbReference type="SAM" id="MobiDB-lite"/>
    </source>
</evidence>
<evidence type="ECO:0000256" key="2">
    <source>
        <dbReference type="ARBA" id="ARBA00004651"/>
    </source>
</evidence>
<name>A0ABP9SG83_9MICC</name>
<dbReference type="InterPro" id="IPR036890">
    <property type="entry name" value="HATPase_C_sf"/>
</dbReference>
<evidence type="ECO:0000256" key="3">
    <source>
        <dbReference type="ARBA" id="ARBA00012438"/>
    </source>
</evidence>
<feature type="region of interest" description="Disordered" evidence="15">
    <location>
        <begin position="579"/>
        <end position="605"/>
    </location>
</feature>
<evidence type="ECO:0000256" key="10">
    <source>
        <dbReference type="ARBA" id="ARBA00022840"/>
    </source>
</evidence>
<evidence type="ECO:0000259" key="17">
    <source>
        <dbReference type="PROSITE" id="PS50112"/>
    </source>
</evidence>
<feature type="domain" description="Histidine kinase" evidence="16">
    <location>
        <begin position="394"/>
        <end position="578"/>
    </location>
</feature>
<dbReference type="PROSITE" id="PS50112">
    <property type="entry name" value="PAS"/>
    <property type="match status" value="1"/>
</dbReference>
<keyword evidence="5" id="KW-0597">Phosphoprotein</keyword>
<keyword evidence="6" id="KW-0808">Transferase</keyword>
<dbReference type="Pfam" id="PF14689">
    <property type="entry name" value="SPOB_a"/>
    <property type="match status" value="1"/>
</dbReference>
<evidence type="ECO:0000256" key="1">
    <source>
        <dbReference type="ARBA" id="ARBA00000085"/>
    </source>
</evidence>
<dbReference type="InterPro" id="IPR016120">
    <property type="entry name" value="Sig_transdc_His_kin_SpoOB"/>
</dbReference>
<comment type="caution">
    <text evidence="18">The sequence shown here is derived from an EMBL/GenBank/DDBJ whole genome shotgun (WGS) entry which is preliminary data.</text>
</comment>
<dbReference type="GO" id="GO:0016301">
    <property type="term" value="F:kinase activity"/>
    <property type="evidence" value="ECO:0007669"/>
    <property type="project" value="UniProtKB-KW"/>
</dbReference>
<keyword evidence="19" id="KW-1185">Reference proteome</keyword>
<dbReference type="InterPro" id="IPR050351">
    <property type="entry name" value="BphY/WalK/GraS-like"/>
</dbReference>
<evidence type="ECO:0000256" key="13">
    <source>
        <dbReference type="ARBA" id="ARBA00023136"/>
    </source>
</evidence>
<dbReference type="InterPro" id="IPR005467">
    <property type="entry name" value="His_kinase_dom"/>
</dbReference>
<comment type="catalytic activity">
    <reaction evidence="1">
        <text>ATP + protein L-histidine = ADP + protein N-phospho-L-histidine.</text>
        <dbReference type="EC" id="2.7.13.3"/>
    </reaction>
</comment>
<evidence type="ECO:0000256" key="11">
    <source>
        <dbReference type="ARBA" id="ARBA00022989"/>
    </source>
</evidence>
<keyword evidence="7" id="KW-0812">Transmembrane</keyword>
<dbReference type="SUPFAM" id="SSF55874">
    <property type="entry name" value="ATPase domain of HSP90 chaperone/DNA topoisomerase II/histidine kinase"/>
    <property type="match status" value="1"/>
</dbReference>
<dbReference type="SUPFAM" id="SSF55890">
    <property type="entry name" value="Sporulation response regulatory protein Spo0B"/>
    <property type="match status" value="1"/>
</dbReference>
<dbReference type="InterPro" id="IPR013767">
    <property type="entry name" value="PAS_fold"/>
</dbReference>
<dbReference type="InterPro" id="IPR035965">
    <property type="entry name" value="PAS-like_dom_sf"/>
</dbReference>
<reference evidence="19" key="1">
    <citation type="journal article" date="2019" name="Int. J. Syst. Evol. Microbiol.">
        <title>The Global Catalogue of Microorganisms (GCM) 10K type strain sequencing project: providing services to taxonomists for standard genome sequencing and annotation.</title>
        <authorList>
            <consortium name="The Broad Institute Genomics Platform"/>
            <consortium name="The Broad Institute Genome Sequencing Center for Infectious Disease"/>
            <person name="Wu L."/>
            <person name="Ma J."/>
        </authorList>
    </citation>
    <scope>NUCLEOTIDE SEQUENCE [LARGE SCALE GENOMIC DNA]</scope>
    <source>
        <strain evidence="19">JCM 18514</strain>
    </source>
</reference>
<organism evidence="18 19">
    <name type="scientific">Arthrobacter gyeryongensis</name>
    <dbReference type="NCBI Taxonomy" id="1650592"/>
    <lineage>
        <taxon>Bacteria</taxon>
        <taxon>Bacillati</taxon>
        <taxon>Actinomycetota</taxon>
        <taxon>Actinomycetes</taxon>
        <taxon>Micrococcales</taxon>
        <taxon>Micrococcaceae</taxon>
        <taxon>Arthrobacter</taxon>
    </lineage>
</organism>
<gene>
    <name evidence="18" type="ORF">GCM10023346_24580</name>
</gene>
<evidence type="ECO:0000313" key="19">
    <source>
        <dbReference type="Proteomes" id="UP001500200"/>
    </source>
</evidence>
<dbReference type="PROSITE" id="PS50109">
    <property type="entry name" value="HIS_KIN"/>
    <property type="match status" value="1"/>
</dbReference>
<evidence type="ECO:0000256" key="14">
    <source>
        <dbReference type="ARBA" id="ARBA00039401"/>
    </source>
</evidence>
<dbReference type="InterPro" id="IPR003594">
    <property type="entry name" value="HATPase_dom"/>
</dbReference>
<feature type="domain" description="PAS" evidence="17">
    <location>
        <begin position="230"/>
        <end position="260"/>
    </location>
</feature>
<evidence type="ECO:0000256" key="5">
    <source>
        <dbReference type="ARBA" id="ARBA00022553"/>
    </source>
</evidence>
<comment type="subcellular location">
    <subcellularLocation>
        <location evidence="2">Cell membrane</location>
        <topology evidence="2">Multi-pass membrane protein</topology>
    </subcellularLocation>
</comment>
<keyword evidence="4" id="KW-1003">Cell membrane</keyword>
<feature type="compositionally biased region" description="Low complexity" evidence="15">
    <location>
        <begin position="586"/>
        <end position="595"/>
    </location>
</feature>
<dbReference type="Proteomes" id="UP001500200">
    <property type="component" value="Unassembled WGS sequence"/>
</dbReference>
<dbReference type="InterPro" id="IPR000014">
    <property type="entry name" value="PAS"/>
</dbReference>
<evidence type="ECO:0000256" key="7">
    <source>
        <dbReference type="ARBA" id="ARBA00022692"/>
    </source>
</evidence>
<evidence type="ECO:0000313" key="18">
    <source>
        <dbReference type="EMBL" id="GAA5195222.1"/>
    </source>
</evidence>
<keyword evidence="9 18" id="KW-0418">Kinase</keyword>
<dbReference type="InterPro" id="IPR039506">
    <property type="entry name" value="SPOB_a"/>
</dbReference>
<dbReference type="Pfam" id="PF00989">
    <property type="entry name" value="PAS"/>
    <property type="match status" value="1"/>
</dbReference>
<feature type="region of interest" description="Disordered" evidence="15">
    <location>
        <begin position="122"/>
        <end position="143"/>
    </location>
</feature>
<dbReference type="SUPFAM" id="SSF103190">
    <property type="entry name" value="Sensory domain-like"/>
    <property type="match status" value="1"/>
</dbReference>
<sequence>MPRLALRFSTQTLLLQLGVVLLVVLLSGTVHAWLVYGRIGTEAENQALTLARTVASEPALRSQVEAISKEPGTPPATVLAAGPIQAAAEAARSRTGALFVVVTDETGLRLAHPDRVRLGERVSTDPSDALSGKEVTTRNTGTLGPSAGAKVPVFAPGSAATVVGEVSVGYSMESLGQSLAEDIVPIALTAAGSLMAGVLASFLLRRRLQRLTLGLEPEEISTLVHDQVAVLQGVDDGVIGISADGRITVFNAAARRLLGMPEGSGTPGSPATAGSARSGTDLAGTDLAGTDWERAAVPAQLKALTQPSAHDAEAVEIVAGGRVLVANARKALHRKEDLGWVVMLRDRTELQQLTRQLDAVGTMSAALRAQRHEFANQLHTIAGFMSIGQHGQAKDYLARISATGPLKFPVQQAELLQDPYLQAFVGAKSVEADERGVALRIGPETLVRGHVTEPQDVTTVLGNLIDNAVNAAVAGSSTQRWVELELLDEPGPDGGTLHIVVADSGDGLGGVEPERVFVEGFTTAEPAEGGIAKASGQGLGLALVRQLARRRGGDVRVLDPGSPGGPGAVFMATMPGVTGTPHNALRAEPPAAERSAGAERREGHQ</sequence>
<evidence type="ECO:0000256" key="9">
    <source>
        <dbReference type="ARBA" id="ARBA00022777"/>
    </source>
</evidence>
<dbReference type="Gene3D" id="3.30.450.20">
    <property type="entry name" value="PAS domain"/>
    <property type="match status" value="2"/>
</dbReference>
<dbReference type="PANTHER" id="PTHR42878:SF7">
    <property type="entry name" value="SENSOR HISTIDINE KINASE GLRK"/>
    <property type="match status" value="1"/>
</dbReference>
<keyword evidence="13" id="KW-0472">Membrane</keyword>